<organism evidence="2">
    <name type="scientific">mine drainage metagenome</name>
    <dbReference type="NCBI Taxonomy" id="410659"/>
    <lineage>
        <taxon>unclassified sequences</taxon>
        <taxon>metagenomes</taxon>
        <taxon>ecological metagenomes</taxon>
    </lineage>
</organism>
<accession>A0A1J5SGG4</accession>
<sequence length="312" mass="35500">MALRSTEDLRALQRFMAAALRRRLAPGERMQARWTDGRAMTRVAGEFMKPNDRLTSFERLEIYNRQYWFRLLESFREDAPGLFALLGERRFWRLAEAYLEDCPPHSYTLRDLCAGLASYLRTHPSLTSPLTREAVAVARFEWAQIVAFDGPSRPPVPDERLARSAPGRLRLGIQPYVTLLELDHAVDDYVIAVKQRDGALRSGASNAVARRRKSAAAAAAPELRRERVRLAVHRVDNQVYFKRLDAVEFRLLRALRAGRTLARACEIAFRGSREGVEARAARVQSAFAQWRRLGWICAPGGKGPKGQEKVER</sequence>
<dbReference type="InterPro" id="IPR018640">
    <property type="entry name" value="DUF2063"/>
</dbReference>
<dbReference type="InterPro" id="IPR044922">
    <property type="entry name" value="DUF2063_N_sf"/>
</dbReference>
<name>A0A1J5SGG4_9ZZZZ</name>
<gene>
    <name evidence="2" type="ORF">GALL_104250</name>
</gene>
<evidence type="ECO:0000259" key="1">
    <source>
        <dbReference type="Pfam" id="PF09836"/>
    </source>
</evidence>
<dbReference type="AlphaFoldDB" id="A0A1J5SGG4"/>
<reference evidence="2" key="1">
    <citation type="submission" date="2016-10" db="EMBL/GenBank/DDBJ databases">
        <title>Sequence of Gallionella enrichment culture.</title>
        <authorList>
            <person name="Poehlein A."/>
            <person name="Muehling M."/>
            <person name="Daniel R."/>
        </authorList>
    </citation>
    <scope>NUCLEOTIDE SEQUENCE</scope>
</reference>
<dbReference type="EMBL" id="MLJW01000037">
    <property type="protein sequence ID" value="OIR07466.1"/>
    <property type="molecule type" value="Genomic_DNA"/>
</dbReference>
<dbReference type="Pfam" id="PF09836">
    <property type="entry name" value="DUF2063"/>
    <property type="match status" value="1"/>
</dbReference>
<proteinExistence type="predicted"/>
<feature type="domain" description="Putative DNA-binding" evidence="1">
    <location>
        <begin position="12"/>
        <end position="120"/>
    </location>
</feature>
<protein>
    <recommendedName>
        <fullName evidence="1">Putative DNA-binding domain-containing protein</fullName>
    </recommendedName>
</protein>
<dbReference type="Gene3D" id="1.10.150.690">
    <property type="entry name" value="DUF2063"/>
    <property type="match status" value="1"/>
</dbReference>
<comment type="caution">
    <text evidence="2">The sequence shown here is derived from an EMBL/GenBank/DDBJ whole genome shotgun (WGS) entry which is preliminary data.</text>
</comment>
<evidence type="ECO:0000313" key="2">
    <source>
        <dbReference type="EMBL" id="OIR07466.1"/>
    </source>
</evidence>